<evidence type="ECO:0000313" key="1">
    <source>
        <dbReference type="EMBL" id="AWY06973.1"/>
    </source>
</evidence>
<keyword evidence="2" id="KW-1185">Reference proteome</keyword>
<reference evidence="2" key="1">
    <citation type="submission" date="2018-05" db="EMBL/GenBank/DDBJ databases">
        <title>Complete Genome of Klebsiella pneumoniae Myophage Mineola.</title>
        <authorList>
            <person name="Boeckman J.X."/>
            <person name="Lessor L."/>
            <person name="Liu M."/>
            <person name="Gill J."/>
        </authorList>
    </citation>
    <scope>NUCLEOTIDE SEQUENCE [LARGE SCALE GENOMIC DNA]</scope>
</reference>
<dbReference type="Proteomes" id="UP000251198">
    <property type="component" value="Segment"/>
</dbReference>
<sequence length="50" mass="5698">MNKINYSKLMIPRLGFPEDVAKQLISVQPMPDDLIKDVLDALEEPKAKDE</sequence>
<name>A0A2Z4QBJ9_9CAUD</name>
<gene>
    <name evidence="1" type="ORF">CPT_Mineola_078</name>
</gene>
<organism evidence="1 2">
    <name type="scientific">Klebsiella phage Mineola</name>
    <dbReference type="NCBI Taxonomy" id="2234047"/>
    <lineage>
        <taxon>Viruses</taxon>
        <taxon>Duplodnaviria</taxon>
        <taxon>Heunggongvirae</taxon>
        <taxon>Uroviricota</taxon>
        <taxon>Caudoviricetes</taxon>
        <taxon>Pantevenvirales</taxon>
        <taxon>Straboviridae</taxon>
        <taxon>Tevenvirinae</taxon>
        <taxon>Jiaodavirus</taxon>
        <taxon>Jiaodavirus mineola</taxon>
    </lineage>
</organism>
<evidence type="ECO:0000313" key="2">
    <source>
        <dbReference type="Proteomes" id="UP000251198"/>
    </source>
</evidence>
<protein>
    <submittedName>
        <fullName evidence="1">Uncharacterized protein</fullName>
    </submittedName>
</protein>
<dbReference type="EMBL" id="MH333064">
    <property type="protein sequence ID" value="AWY06973.1"/>
    <property type="molecule type" value="Genomic_DNA"/>
</dbReference>
<proteinExistence type="predicted"/>
<accession>A0A2Z4QBJ9</accession>